<dbReference type="PANTHER" id="PTHR36836">
    <property type="entry name" value="COLANIC ACID BIOSYNTHESIS PROTEIN WCAK"/>
    <property type="match status" value="1"/>
</dbReference>
<comment type="caution">
    <text evidence="2">The sequence shown here is derived from an EMBL/GenBank/DDBJ whole genome shotgun (WGS) entry which is preliminary data.</text>
</comment>
<dbReference type="AlphaFoldDB" id="A0A7V4DDF1"/>
<accession>A0A7V4DDF1</accession>
<dbReference type="GO" id="GO:0016740">
    <property type="term" value="F:transferase activity"/>
    <property type="evidence" value="ECO:0007669"/>
    <property type="project" value="UniProtKB-KW"/>
</dbReference>
<evidence type="ECO:0000259" key="1">
    <source>
        <dbReference type="Pfam" id="PF04230"/>
    </source>
</evidence>
<keyword evidence="2" id="KW-0808">Transferase</keyword>
<dbReference type="EMBL" id="DTFV01000040">
    <property type="protein sequence ID" value="HGI30161.1"/>
    <property type="molecule type" value="Genomic_DNA"/>
</dbReference>
<gene>
    <name evidence="2" type="primary">csaB</name>
    <name evidence="2" type="ORF">ENV30_02430</name>
</gene>
<evidence type="ECO:0000313" key="2">
    <source>
        <dbReference type="EMBL" id="HGI30161.1"/>
    </source>
</evidence>
<proteinExistence type="predicted"/>
<organism evidence="2">
    <name type="scientific">Candidatus Caldatribacterium californiense</name>
    <dbReference type="NCBI Taxonomy" id="1454726"/>
    <lineage>
        <taxon>Bacteria</taxon>
        <taxon>Pseudomonadati</taxon>
        <taxon>Atribacterota</taxon>
        <taxon>Atribacteria</taxon>
        <taxon>Atribacterales</taxon>
        <taxon>Candidatus Caldatribacteriaceae</taxon>
        <taxon>Candidatus Caldatribacterium</taxon>
    </lineage>
</organism>
<dbReference type="NCBIfam" id="TIGR03609">
    <property type="entry name" value="S_layer_CsaB"/>
    <property type="match status" value="1"/>
</dbReference>
<feature type="domain" description="Polysaccharide pyruvyl transferase" evidence="1">
    <location>
        <begin position="22"/>
        <end position="288"/>
    </location>
</feature>
<dbReference type="InterPro" id="IPR019896">
    <property type="entry name" value="Polysacch_pyruvyl_Trfase_CsaB"/>
</dbReference>
<sequence>MGRMTPSRKIPLVLYGYYGFGNWGDELSLLATLRVLEDVGQELSLPFAYRVIVGDPSLVPPLPGEVTLVERRRPAWMLSTLLKSRGVVVGGGSLLQDATSFRSLLYYTTFLSLAQRVGKPVVFFGCGLGPFQRELSVKLVRKLLRRVRLFLARDEVTLAFLEEHHLCPASLGADPVFLLEQEKAGASSPRLGIFLRREALGRKEVLCEGLRKLQREGWDLEFVAFHRGEDREVAESFAEHLHAPVYVFSGVSEVLSYFSELSGVVSMRFHPLVLATQSGIPWWAFDLDPKIVAFSAHWEGKNLLSLATLDPALLCAALRDAAVLREKTRVLRDMFRRRALAAKGELARFLESILG</sequence>
<protein>
    <submittedName>
        <fullName evidence="2">Polysaccharide pyruvyl transferase CsaB</fullName>
    </submittedName>
</protein>
<dbReference type="Pfam" id="PF04230">
    <property type="entry name" value="PS_pyruv_trans"/>
    <property type="match status" value="1"/>
</dbReference>
<dbReference type="PANTHER" id="PTHR36836:SF1">
    <property type="entry name" value="COLANIC ACID BIOSYNTHESIS PROTEIN WCAK"/>
    <property type="match status" value="1"/>
</dbReference>
<reference evidence="2" key="1">
    <citation type="journal article" date="2020" name="mSystems">
        <title>Genome- and Community-Level Interaction Insights into Carbon Utilization and Element Cycling Functions of Hydrothermarchaeota in Hydrothermal Sediment.</title>
        <authorList>
            <person name="Zhou Z."/>
            <person name="Liu Y."/>
            <person name="Xu W."/>
            <person name="Pan J."/>
            <person name="Luo Z.H."/>
            <person name="Li M."/>
        </authorList>
    </citation>
    <scope>NUCLEOTIDE SEQUENCE [LARGE SCALE GENOMIC DNA]</scope>
    <source>
        <strain evidence="2">SpSt-747</strain>
    </source>
</reference>
<dbReference type="InterPro" id="IPR007345">
    <property type="entry name" value="Polysacch_pyruvyl_Trfase"/>
</dbReference>
<name>A0A7V4DDF1_9BACT</name>